<organism evidence="9 10">
    <name type="scientific">Pleurotus ostreatus (strain PC15)</name>
    <name type="common">Oyster mushroom</name>
    <dbReference type="NCBI Taxonomy" id="1137138"/>
    <lineage>
        <taxon>Eukaryota</taxon>
        <taxon>Fungi</taxon>
        <taxon>Dikarya</taxon>
        <taxon>Basidiomycota</taxon>
        <taxon>Agaricomycotina</taxon>
        <taxon>Agaricomycetes</taxon>
        <taxon>Agaricomycetidae</taxon>
        <taxon>Agaricales</taxon>
        <taxon>Pleurotineae</taxon>
        <taxon>Pleurotaceae</taxon>
        <taxon>Pleurotus</taxon>
    </lineage>
</organism>
<keyword evidence="4 8" id="KW-0812">Transmembrane</keyword>
<keyword evidence="3 7" id="KW-0813">Transport</keyword>
<comment type="similarity">
    <text evidence="2 7">Belongs to the purine-cytosine permease (2.A.39) family.</text>
</comment>
<feature type="transmembrane region" description="Helical" evidence="8">
    <location>
        <begin position="190"/>
        <end position="207"/>
    </location>
</feature>
<evidence type="ECO:0000256" key="5">
    <source>
        <dbReference type="ARBA" id="ARBA00022989"/>
    </source>
</evidence>
<feature type="transmembrane region" description="Helical" evidence="8">
    <location>
        <begin position="459"/>
        <end position="483"/>
    </location>
</feature>
<dbReference type="STRING" id="1137138.A0A067N2D6"/>
<feature type="transmembrane region" description="Helical" evidence="8">
    <location>
        <begin position="381"/>
        <end position="403"/>
    </location>
</feature>
<protein>
    <recommendedName>
        <fullName evidence="11">Cytosine-purine permease</fullName>
    </recommendedName>
</protein>
<evidence type="ECO:0000256" key="8">
    <source>
        <dbReference type="SAM" id="Phobius"/>
    </source>
</evidence>
<feature type="transmembrane region" description="Helical" evidence="8">
    <location>
        <begin position="424"/>
        <end position="447"/>
    </location>
</feature>
<evidence type="ECO:0000256" key="3">
    <source>
        <dbReference type="ARBA" id="ARBA00022448"/>
    </source>
</evidence>
<feature type="transmembrane region" description="Helical" evidence="8">
    <location>
        <begin position="352"/>
        <end position="369"/>
    </location>
</feature>
<feature type="transmembrane region" description="Helical" evidence="8">
    <location>
        <begin position="260"/>
        <end position="281"/>
    </location>
</feature>
<evidence type="ECO:0000256" key="2">
    <source>
        <dbReference type="ARBA" id="ARBA00008974"/>
    </source>
</evidence>
<dbReference type="PANTHER" id="PTHR31806">
    <property type="entry name" value="PURINE-CYTOSINE PERMEASE FCY2-RELATED"/>
    <property type="match status" value="1"/>
</dbReference>
<gene>
    <name evidence="9" type="ORF">PLEOSDRAFT_1114501</name>
</gene>
<evidence type="ECO:0000313" key="9">
    <source>
        <dbReference type="EMBL" id="KDQ22183.1"/>
    </source>
</evidence>
<dbReference type="InterPro" id="IPR001248">
    <property type="entry name" value="Pur-cyt_permease"/>
</dbReference>
<dbReference type="OrthoDB" id="2116389at2759"/>
<dbReference type="PIRSF" id="PIRSF002744">
    <property type="entry name" value="Pur-cyt_permease"/>
    <property type="match status" value="1"/>
</dbReference>
<feature type="transmembrane region" description="Helical" evidence="8">
    <location>
        <begin position="159"/>
        <end position="184"/>
    </location>
</feature>
<keyword evidence="6 7" id="KW-0472">Membrane</keyword>
<proteinExistence type="inferred from homology"/>
<dbReference type="Gene3D" id="1.10.4160.10">
    <property type="entry name" value="Hydantoin permease"/>
    <property type="match status" value="1"/>
</dbReference>
<dbReference type="Pfam" id="PF02133">
    <property type="entry name" value="Transp_cyt_pur"/>
    <property type="match status" value="1"/>
</dbReference>
<feature type="transmembrane region" description="Helical" evidence="8">
    <location>
        <begin position="316"/>
        <end position="340"/>
    </location>
</feature>
<dbReference type="Proteomes" id="UP000027073">
    <property type="component" value="Unassembled WGS sequence"/>
</dbReference>
<dbReference type="PANTHER" id="PTHR31806:SF5">
    <property type="entry name" value="PURINE-CYTOSINE PERMEASE FCY21"/>
    <property type="match status" value="1"/>
</dbReference>
<feature type="transmembrane region" description="Helical" evidence="8">
    <location>
        <begin position="219"/>
        <end position="240"/>
    </location>
</feature>
<evidence type="ECO:0008006" key="11">
    <source>
        <dbReference type="Google" id="ProtNLM"/>
    </source>
</evidence>
<name>A0A067N2D6_PLEO1</name>
<dbReference type="GO" id="GO:0022857">
    <property type="term" value="F:transmembrane transporter activity"/>
    <property type="evidence" value="ECO:0007669"/>
    <property type="project" value="InterPro"/>
</dbReference>
<comment type="subcellular location">
    <subcellularLocation>
        <location evidence="1">Membrane</location>
        <topology evidence="1">Multi-pass membrane protein</topology>
    </subcellularLocation>
</comment>
<feature type="transmembrane region" description="Helical" evidence="8">
    <location>
        <begin position="84"/>
        <end position="102"/>
    </location>
</feature>
<dbReference type="AlphaFoldDB" id="A0A067N2D6"/>
<evidence type="ECO:0000313" key="10">
    <source>
        <dbReference type="Proteomes" id="UP000027073"/>
    </source>
</evidence>
<dbReference type="GO" id="GO:0005886">
    <property type="term" value="C:plasma membrane"/>
    <property type="evidence" value="ECO:0007669"/>
    <property type="project" value="TreeGrafter"/>
</dbReference>
<feature type="transmembrane region" description="Helical" evidence="8">
    <location>
        <begin position="122"/>
        <end position="147"/>
    </location>
</feature>
<reference evidence="10" key="1">
    <citation type="journal article" date="2014" name="Proc. Natl. Acad. Sci. U.S.A.">
        <title>Extensive sampling of basidiomycete genomes demonstrates inadequacy of the white-rot/brown-rot paradigm for wood decay fungi.</title>
        <authorList>
            <person name="Riley R."/>
            <person name="Salamov A.A."/>
            <person name="Brown D.W."/>
            <person name="Nagy L.G."/>
            <person name="Floudas D."/>
            <person name="Held B.W."/>
            <person name="Levasseur A."/>
            <person name="Lombard V."/>
            <person name="Morin E."/>
            <person name="Otillar R."/>
            <person name="Lindquist E.A."/>
            <person name="Sun H."/>
            <person name="LaButti K.M."/>
            <person name="Schmutz J."/>
            <person name="Jabbour D."/>
            <person name="Luo H."/>
            <person name="Baker S.E."/>
            <person name="Pisabarro A.G."/>
            <person name="Walton J.D."/>
            <person name="Blanchette R.A."/>
            <person name="Henrissat B."/>
            <person name="Martin F."/>
            <person name="Cullen D."/>
            <person name="Hibbett D.S."/>
            <person name="Grigoriev I.V."/>
        </authorList>
    </citation>
    <scope>NUCLEOTIDE SEQUENCE [LARGE SCALE GENOMIC DNA]</scope>
    <source>
        <strain evidence="10">PC15</strain>
    </source>
</reference>
<evidence type="ECO:0000256" key="7">
    <source>
        <dbReference type="PIRNR" id="PIRNR002744"/>
    </source>
</evidence>
<accession>A0A067N2D6</accession>
<sequence>MDKLDEKESGVSVEAASKNVLSTLAQRLRQWGVETRGIRPIPVDERTDTRYNRIFFIWLSSNFNILSFSVGAVFPSYGLRYKDACAIIMCFNLFFTIFPAYLCTWGPKLGLRQMVQGRYTFGYFGVILPCLLNMMTVSGYAALTCIVGGQALSAVGGGGIGLTIGIVIVGVASLVLSFCGYKVLSWFDQLAWMPVFIVCLVMIGIGAKHIRINDGSGPAPALSSVFNYGLLAGAAISWSAASSDFTSHFPPSAPSQRLFLYAYLGIIIPTTGMSILGAAFGAGVANVPSWQEGFADANVGGFIAAILEPAGNFGKFLIVLLALGVIANIAMNFYCFCVNVEVFLPILLNTPRYMFSLVAAAIVIPVAIVGSRSFSDTLGNFLGVIAYWSGPFAAILSTEHLLFRRGRQENYDIDKWNSPSQLPIGLAALAAGAIGTMMGILCMNQAWFVGPIAKTTGDIGLEMSLATAFVMYIPFRSLEIYLWRDIQMPSLSR</sequence>
<dbReference type="InterPro" id="IPR026030">
    <property type="entry name" value="Pur-cyt_permease_Fcy2/21/22"/>
</dbReference>
<dbReference type="InParanoid" id="A0A067N2D6"/>
<evidence type="ECO:0000256" key="6">
    <source>
        <dbReference type="ARBA" id="ARBA00023136"/>
    </source>
</evidence>
<evidence type="ECO:0000256" key="4">
    <source>
        <dbReference type="ARBA" id="ARBA00022692"/>
    </source>
</evidence>
<evidence type="ECO:0000256" key="1">
    <source>
        <dbReference type="ARBA" id="ARBA00004141"/>
    </source>
</evidence>
<dbReference type="EMBL" id="KL198014">
    <property type="protein sequence ID" value="KDQ22183.1"/>
    <property type="molecule type" value="Genomic_DNA"/>
</dbReference>
<dbReference type="VEuPathDB" id="FungiDB:PLEOSDRAFT_1114501"/>
<dbReference type="HOGENOM" id="CLU_026016_2_0_1"/>
<keyword evidence="5 8" id="KW-1133">Transmembrane helix</keyword>
<feature type="transmembrane region" description="Helical" evidence="8">
    <location>
        <begin position="55"/>
        <end position="77"/>
    </location>
</feature>